<dbReference type="GO" id="GO:0008839">
    <property type="term" value="F:4-hydroxy-tetrahydrodipicolinate reductase"/>
    <property type="evidence" value="ECO:0007669"/>
    <property type="project" value="UniProtKB-EC"/>
</dbReference>
<comment type="function">
    <text evidence="13">Catalyzes the conversion of 4-hydroxy-tetrahydrodipicolinate (HTPA) to tetrahydrodipicolinate.</text>
</comment>
<evidence type="ECO:0000256" key="2">
    <source>
        <dbReference type="ARBA" id="ARBA00022490"/>
    </source>
</evidence>
<keyword evidence="2 13" id="KW-0963">Cytoplasm</keyword>
<feature type="active site" description="Proton donor" evidence="13">
    <location>
        <position position="183"/>
    </location>
</feature>
<keyword evidence="17" id="KW-1185">Reference proteome</keyword>
<comment type="caution">
    <text evidence="16">The sequence shown here is derived from an EMBL/GenBank/DDBJ whole genome shotgun (WGS) entry which is preliminary data.</text>
</comment>
<keyword evidence="8 13" id="KW-0457">Lysine biosynthesis</keyword>
<comment type="catalytic activity">
    <reaction evidence="11 13">
        <text>(S)-2,3,4,5-tetrahydrodipicolinate + NADP(+) + H2O = (2S,4S)-4-hydroxy-2,3,4,5-tetrahydrodipicolinate + NADPH + H(+)</text>
        <dbReference type="Rhea" id="RHEA:35331"/>
        <dbReference type="ChEBI" id="CHEBI:15377"/>
        <dbReference type="ChEBI" id="CHEBI:15378"/>
        <dbReference type="ChEBI" id="CHEBI:16845"/>
        <dbReference type="ChEBI" id="CHEBI:57783"/>
        <dbReference type="ChEBI" id="CHEBI:58349"/>
        <dbReference type="ChEBI" id="CHEBI:67139"/>
        <dbReference type="EC" id="1.17.1.8"/>
    </reaction>
</comment>
<dbReference type="EMBL" id="JAEQND010000010">
    <property type="protein sequence ID" value="MBL0427177.1"/>
    <property type="molecule type" value="Genomic_DNA"/>
</dbReference>
<dbReference type="PIRSF" id="PIRSF000161">
    <property type="entry name" value="DHPR"/>
    <property type="match status" value="1"/>
</dbReference>
<comment type="subunit">
    <text evidence="13">Homotetramer.</text>
</comment>
<feature type="binding site" evidence="13">
    <location>
        <begin position="189"/>
        <end position="190"/>
    </location>
    <ligand>
        <name>(S)-2,3,4,5-tetrahydrodipicolinate</name>
        <dbReference type="ChEBI" id="CHEBI:16845"/>
    </ligand>
</feature>
<keyword evidence="5 13" id="KW-0220">Diaminopimelate biosynthesis</keyword>
<feature type="active site" description="Proton donor/acceptor" evidence="13">
    <location>
        <position position="179"/>
    </location>
</feature>
<dbReference type="InterPro" id="IPR023940">
    <property type="entry name" value="DHDPR_bac"/>
</dbReference>
<evidence type="ECO:0000256" key="5">
    <source>
        <dbReference type="ARBA" id="ARBA00022915"/>
    </source>
</evidence>
<feature type="binding site" evidence="13">
    <location>
        <begin position="122"/>
        <end position="124"/>
    </location>
    <ligand>
        <name>NAD(+)</name>
        <dbReference type="ChEBI" id="CHEBI:57540"/>
    </ligand>
</feature>
<dbReference type="PROSITE" id="PS01298">
    <property type="entry name" value="DAPB"/>
    <property type="match status" value="1"/>
</dbReference>
<keyword evidence="6 13" id="KW-0560">Oxidoreductase</keyword>
<evidence type="ECO:0000259" key="14">
    <source>
        <dbReference type="Pfam" id="PF01113"/>
    </source>
</evidence>
<feature type="domain" description="Dihydrodipicolinate reductase N-terminal" evidence="14">
    <location>
        <begin position="28"/>
        <end position="149"/>
    </location>
</feature>
<dbReference type="HAMAP" id="MF_00102">
    <property type="entry name" value="DapB"/>
    <property type="match status" value="1"/>
</dbReference>
<comment type="similarity">
    <text evidence="1 13">Belongs to the DapB family.</text>
</comment>
<feature type="domain" description="Dihydrodipicolinate reductase C-terminal" evidence="15">
    <location>
        <begin position="152"/>
        <end position="288"/>
    </location>
</feature>
<evidence type="ECO:0000256" key="10">
    <source>
        <dbReference type="ARBA" id="ARBA00038983"/>
    </source>
</evidence>
<gene>
    <name evidence="13 16" type="primary">dapB</name>
    <name evidence="16" type="ORF">JI746_18825</name>
</gene>
<keyword evidence="4 13" id="KW-0521">NADP</keyword>
<feature type="binding site" evidence="13">
    <location>
        <begin position="33"/>
        <end position="38"/>
    </location>
    <ligand>
        <name>NAD(+)</name>
        <dbReference type="ChEBI" id="CHEBI:57540"/>
    </ligand>
</feature>
<protein>
    <recommendedName>
        <fullName evidence="10 13">4-hydroxy-tetrahydrodipicolinate reductase</fullName>
        <shortName evidence="13">HTPA reductase</shortName>
        <ecNumber evidence="10 13">1.17.1.8</ecNumber>
    </recommendedName>
</protein>
<evidence type="ECO:0000256" key="12">
    <source>
        <dbReference type="ARBA" id="ARBA00049396"/>
    </source>
</evidence>
<name>A0ABS1JSG1_9BURK</name>
<evidence type="ECO:0000256" key="11">
    <source>
        <dbReference type="ARBA" id="ARBA00049080"/>
    </source>
</evidence>
<evidence type="ECO:0000313" key="16">
    <source>
        <dbReference type="EMBL" id="MBL0427177.1"/>
    </source>
</evidence>
<dbReference type="InterPro" id="IPR022664">
    <property type="entry name" value="DapB_N_CS"/>
</dbReference>
<evidence type="ECO:0000256" key="8">
    <source>
        <dbReference type="ARBA" id="ARBA00023154"/>
    </source>
</evidence>
<dbReference type="InterPro" id="IPR022663">
    <property type="entry name" value="DapB_C"/>
</dbReference>
<proteinExistence type="inferred from homology"/>
<comment type="catalytic activity">
    <reaction evidence="12 13">
        <text>(S)-2,3,4,5-tetrahydrodipicolinate + NAD(+) + H2O = (2S,4S)-4-hydroxy-2,3,4,5-tetrahydrodipicolinate + NADH + H(+)</text>
        <dbReference type="Rhea" id="RHEA:35323"/>
        <dbReference type="ChEBI" id="CHEBI:15377"/>
        <dbReference type="ChEBI" id="CHEBI:15378"/>
        <dbReference type="ChEBI" id="CHEBI:16845"/>
        <dbReference type="ChEBI" id="CHEBI:57540"/>
        <dbReference type="ChEBI" id="CHEBI:57945"/>
        <dbReference type="ChEBI" id="CHEBI:67139"/>
        <dbReference type="EC" id="1.17.1.8"/>
    </reaction>
</comment>
<comment type="caution">
    <text evidence="13">Lacks conserved residue(s) required for the propagation of feature annotation.</text>
</comment>
<keyword evidence="3 13" id="KW-0028">Amino-acid biosynthesis</keyword>
<dbReference type="InterPro" id="IPR000846">
    <property type="entry name" value="DapB_N"/>
</dbReference>
<dbReference type="CDD" id="cd02274">
    <property type="entry name" value="DHDPR_N"/>
    <property type="match status" value="1"/>
</dbReference>
<dbReference type="SUPFAM" id="SSF55347">
    <property type="entry name" value="Glyceraldehyde-3-phosphate dehydrogenase-like, C-terminal domain"/>
    <property type="match status" value="1"/>
</dbReference>
<dbReference type="EC" id="1.17.1.8" evidence="10 13"/>
<evidence type="ECO:0000313" key="17">
    <source>
        <dbReference type="Proteomes" id="UP000622707"/>
    </source>
</evidence>
<dbReference type="Proteomes" id="UP000622707">
    <property type="component" value="Unassembled WGS sequence"/>
</dbReference>
<evidence type="ECO:0000256" key="4">
    <source>
        <dbReference type="ARBA" id="ARBA00022857"/>
    </source>
</evidence>
<comment type="subcellular location">
    <subcellularLocation>
        <location evidence="13">Cytoplasm</location>
    </subcellularLocation>
</comment>
<evidence type="ECO:0000259" key="15">
    <source>
        <dbReference type="Pfam" id="PF05173"/>
    </source>
</evidence>
<comment type="pathway">
    <text evidence="9 13">Amino-acid biosynthesis; L-lysine biosynthesis via DAP pathway; (S)-tetrahydrodipicolinate from L-aspartate: step 4/4.</text>
</comment>
<dbReference type="RefSeq" id="WP_201691794.1">
    <property type="nucleotide sequence ID" value="NZ_JAEQND010000010.1"/>
</dbReference>
<dbReference type="Gene3D" id="3.30.360.10">
    <property type="entry name" value="Dihydrodipicolinate Reductase, domain 2"/>
    <property type="match status" value="1"/>
</dbReference>
<dbReference type="PANTHER" id="PTHR20836:SF0">
    <property type="entry name" value="4-HYDROXY-TETRAHYDRODIPICOLINATE REDUCTASE 1, CHLOROPLASTIC-RELATED"/>
    <property type="match status" value="1"/>
</dbReference>
<dbReference type="PANTHER" id="PTHR20836">
    <property type="entry name" value="DIHYDRODIPICOLINATE REDUCTASE"/>
    <property type="match status" value="1"/>
</dbReference>
<dbReference type="Gene3D" id="3.40.50.720">
    <property type="entry name" value="NAD(P)-binding Rossmann-like Domain"/>
    <property type="match status" value="1"/>
</dbReference>
<evidence type="ECO:0000256" key="7">
    <source>
        <dbReference type="ARBA" id="ARBA00023027"/>
    </source>
</evidence>
<reference evidence="16 17" key="1">
    <citation type="journal article" date="2017" name="Int. J. Syst. Evol. Microbiol.">
        <title>Ramlibacter alkalitolerans sp. nov., alkali-tolerant bacterium isolated from soil of ginseng.</title>
        <authorList>
            <person name="Lee D.H."/>
            <person name="Cha C.J."/>
        </authorList>
    </citation>
    <scope>NUCLEOTIDE SEQUENCE [LARGE SCALE GENOMIC DNA]</scope>
    <source>
        <strain evidence="16 17">KACC 19305</strain>
    </source>
</reference>
<comment type="caution">
    <text evidence="13">Was originally thought to be a dihydrodipicolinate reductase (DHDPR), catalyzing the conversion of dihydrodipicolinate to tetrahydrodipicolinate. However, it was shown in E.coli that the substrate of the enzymatic reaction is not dihydrodipicolinate (DHDP) but in fact (2S,4S)-4-hydroxy-2,3,4,5-tetrahydrodipicolinic acid (HTPA), the product released by the DapA-catalyzed reaction.</text>
</comment>
<dbReference type="NCBIfam" id="TIGR00036">
    <property type="entry name" value="dapB"/>
    <property type="match status" value="1"/>
</dbReference>
<evidence type="ECO:0000256" key="1">
    <source>
        <dbReference type="ARBA" id="ARBA00006642"/>
    </source>
</evidence>
<keyword evidence="7 13" id="KW-0520">NAD</keyword>
<organism evidence="16 17">
    <name type="scientific">Ramlibacter alkalitolerans</name>
    <dbReference type="NCBI Taxonomy" id="2039631"/>
    <lineage>
        <taxon>Bacteria</taxon>
        <taxon>Pseudomonadati</taxon>
        <taxon>Pseudomonadota</taxon>
        <taxon>Betaproteobacteria</taxon>
        <taxon>Burkholderiales</taxon>
        <taxon>Comamonadaceae</taxon>
        <taxon>Ramlibacter</taxon>
    </lineage>
</organism>
<evidence type="ECO:0000256" key="6">
    <source>
        <dbReference type="ARBA" id="ARBA00023002"/>
    </source>
</evidence>
<evidence type="ECO:0000256" key="9">
    <source>
        <dbReference type="ARBA" id="ARBA00037922"/>
    </source>
</evidence>
<feature type="binding site" evidence="13">
    <location>
        <begin position="146"/>
        <end position="149"/>
    </location>
    <ligand>
        <name>NAD(+)</name>
        <dbReference type="ChEBI" id="CHEBI:57540"/>
    </ligand>
</feature>
<dbReference type="Pfam" id="PF01113">
    <property type="entry name" value="DapB_N"/>
    <property type="match status" value="1"/>
</dbReference>
<feature type="binding site" evidence="13">
    <location>
        <position position="180"/>
    </location>
    <ligand>
        <name>(S)-2,3,4,5-tetrahydrodipicolinate</name>
        <dbReference type="ChEBI" id="CHEBI:16845"/>
    </ligand>
</feature>
<dbReference type="SUPFAM" id="SSF51735">
    <property type="entry name" value="NAD(P)-binding Rossmann-fold domains"/>
    <property type="match status" value="1"/>
</dbReference>
<accession>A0ABS1JSG1</accession>
<dbReference type="InterPro" id="IPR036291">
    <property type="entry name" value="NAD(P)-bd_dom_sf"/>
</dbReference>
<sequence length="295" mass="30843">MTKGTQALKNVAVAGAVQRPPQGSTEHRVAVAGASGRMGHMLIEAIRASEDCRLAGALDVATSPAIGNDAAAFLGHASGVPVTADIAKGLEHAEVLIDFTRPEGTLAHLQVCRERGVKLVIGTTGFSEAQKAQIAAAAKDIAIVMAPNMSVGVNVTLKLLELAAKALATGYDIEIIEAHHRHKVDAPSGTALKMGEVIAQAIGRDLKQCGVFAREGVTGERDPSTIGFSAIRGGDIVGDHTVLFAGTGERIEITHKSASRATYAQGSLRAVRFLAEQPNGLFDMFDVLGLRDRDQ</sequence>
<evidence type="ECO:0000256" key="3">
    <source>
        <dbReference type="ARBA" id="ARBA00022605"/>
    </source>
</evidence>
<evidence type="ECO:0000256" key="13">
    <source>
        <dbReference type="HAMAP-Rule" id="MF_00102"/>
    </source>
</evidence>
<dbReference type="Pfam" id="PF05173">
    <property type="entry name" value="DapB_C"/>
    <property type="match status" value="1"/>
</dbReference>